<dbReference type="Pfam" id="PF15558">
    <property type="entry name" value="DUF4659"/>
    <property type="match status" value="1"/>
</dbReference>
<dbReference type="PANTHER" id="PTHR33663:SF2">
    <property type="entry name" value="COILED-COIL DOMAIN-CONTAINING PROTEIN 177"/>
    <property type="match status" value="1"/>
</dbReference>
<reference evidence="2" key="1">
    <citation type="submission" date="2022-06" db="EMBL/GenBank/DDBJ databases">
        <authorList>
            <person name="Berger JAMES D."/>
            <person name="Berger JAMES D."/>
        </authorList>
    </citation>
    <scope>NUCLEOTIDE SEQUENCE [LARGE SCALE GENOMIC DNA]</scope>
</reference>
<dbReference type="InterPro" id="IPR029090">
    <property type="entry name" value="DUF4659"/>
</dbReference>
<proteinExistence type="predicted"/>
<feature type="compositionally biased region" description="Polar residues" evidence="1">
    <location>
        <begin position="204"/>
        <end position="235"/>
    </location>
</feature>
<evidence type="ECO:0000313" key="2">
    <source>
        <dbReference type="Proteomes" id="UP000050795"/>
    </source>
</evidence>
<dbReference type="PANTHER" id="PTHR33663">
    <property type="entry name" value="COILED-COIL DOMAIN-CONTAINING PROTEIN 177"/>
    <property type="match status" value="1"/>
</dbReference>
<evidence type="ECO:0000313" key="3">
    <source>
        <dbReference type="WBParaSite" id="TREG1_106440.1"/>
    </source>
</evidence>
<feature type="region of interest" description="Disordered" evidence="1">
    <location>
        <begin position="204"/>
        <end position="256"/>
    </location>
</feature>
<dbReference type="AlphaFoldDB" id="A0AA85IR98"/>
<reference evidence="3" key="2">
    <citation type="submission" date="2023-11" db="UniProtKB">
        <authorList>
            <consortium name="WormBaseParasite"/>
        </authorList>
    </citation>
    <scope>IDENTIFICATION</scope>
</reference>
<accession>A0AA85IR98</accession>
<keyword evidence="2" id="KW-1185">Reference proteome</keyword>
<dbReference type="WBParaSite" id="TREG1_106440.1">
    <property type="protein sequence ID" value="TREG1_106440.1"/>
    <property type="gene ID" value="TREG1_106440"/>
</dbReference>
<protein>
    <submittedName>
        <fullName evidence="3">Uncharacterized protein</fullName>
    </submittedName>
</protein>
<name>A0AA85IR98_TRIRE</name>
<sequence length="440" mass="52310">MVSGSLNIPIIDLENFEDPRFTDSKYVLTSPRSLEACSRLRIPPVDLLYKSRAELLERFKKLPANKIDELYIKSEEQRRDKLSKARLERRRLIRLEDSTKNGSSFADVGYVDEFTKIPQKTSIFTQPSAKNFEENVNNEPSYTKMYTDLMNKLHPNELKRIDLIQKKYQKNKTDYPTTSSSSASINSRSLQNLVLIGQASRPQSATCKRFQQSHSSTSQAQNSERNSTRRASYSSLDKERKFWQRKHTQEQIENDERERIQKSYEEKLNKFEKQKNEILKEKERNITAAHYERERKVRQVQERKQQLGKMLDEYRKELYKAREQSIQRAAERVSSRLSEEQQRLALERRQKQLQVEENTKERQRRESELRKAAELALQQKDEHIRRLIEEKEARIQESRNLALAAERLREEMLRVYNLDSFDKKVHKVTLINHMGLNERI</sequence>
<dbReference type="Proteomes" id="UP000050795">
    <property type="component" value="Unassembled WGS sequence"/>
</dbReference>
<evidence type="ECO:0000256" key="1">
    <source>
        <dbReference type="SAM" id="MobiDB-lite"/>
    </source>
</evidence>
<organism evidence="2 3">
    <name type="scientific">Trichobilharzia regenti</name>
    <name type="common">Nasal bird schistosome</name>
    <dbReference type="NCBI Taxonomy" id="157069"/>
    <lineage>
        <taxon>Eukaryota</taxon>
        <taxon>Metazoa</taxon>
        <taxon>Spiralia</taxon>
        <taxon>Lophotrochozoa</taxon>
        <taxon>Platyhelminthes</taxon>
        <taxon>Trematoda</taxon>
        <taxon>Digenea</taxon>
        <taxon>Strigeidida</taxon>
        <taxon>Schistosomatoidea</taxon>
        <taxon>Schistosomatidae</taxon>
        <taxon>Trichobilharzia</taxon>
    </lineage>
</organism>
<feature type="compositionally biased region" description="Basic and acidic residues" evidence="1">
    <location>
        <begin position="236"/>
        <end position="256"/>
    </location>
</feature>